<dbReference type="GO" id="GO:0005975">
    <property type="term" value="P:carbohydrate metabolic process"/>
    <property type="evidence" value="ECO:0007669"/>
    <property type="project" value="InterPro"/>
</dbReference>
<dbReference type="Pfam" id="PF20511">
    <property type="entry name" value="PMI_typeI_cat"/>
    <property type="match status" value="1"/>
</dbReference>
<dbReference type="InterPro" id="IPR014710">
    <property type="entry name" value="RmlC-like_jellyroll"/>
</dbReference>
<dbReference type="RefSeq" id="WP_193745833.1">
    <property type="nucleotide sequence ID" value="NZ_BBRC01000003.1"/>
</dbReference>
<sequence>MIALTPALQRFDWGSSQGIPDLLGFAPDGGPYAEAWWGAHPSAPSVTASGPLDAVIAADPVGALGMAVARDYGKLPYLLKVLSIARPLSIQVHPTMETARAGFAAEEDGGVAMTDPHRNYKDASHKPEMLLAVTNMTVLSGFRPEAELMRDLERLGGDDAESLRDALDSEGIAGYVLTVLTRDHADALVRLAQGLSGGSVTAQIASESLAHHVRDAGALVALAMNAVELRPGEALYTPAGTVHCYIRGDGVEIMANSDNVVRAGLTHKAINAGLLRELAVLSPGAPVVPTETIIGAARRLSTDAAEFELVVVSDGTFDAESGPRIVLAIDADARVQTERDAAILGRGDSVFVAASEGHLHIETRGVVVVASVPVPRR</sequence>
<dbReference type="GO" id="GO:0005829">
    <property type="term" value="C:cytosol"/>
    <property type="evidence" value="ECO:0007669"/>
    <property type="project" value="TreeGrafter"/>
</dbReference>
<evidence type="ECO:0000256" key="8">
    <source>
        <dbReference type="PIRSR" id="PIRSR001480-2"/>
    </source>
</evidence>
<feature type="binding site" evidence="8">
    <location>
        <position position="93"/>
    </location>
    <ligand>
        <name>Zn(2+)</name>
        <dbReference type="ChEBI" id="CHEBI:29105"/>
    </ligand>
</feature>
<dbReference type="EMBL" id="JACBZO010000001">
    <property type="protein sequence ID" value="NYI40570.1"/>
    <property type="molecule type" value="Genomic_DNA"/>
</dbReference>
<keyword evidence="6 10" id="KW-0413">Isomerase</keyword>
<evidence type="ECO:0000259" key="9">
    <source>
        <dbReference type="Pfam" id="PF20511"/>
    </source>
</evidence>
<dbReference type="GO" id="GO:0008270">
    <property type="term" value="F:zinc ion binding"/>
    <property type="evidence" value="ECO:0007669"/>
    <property type="project" value="InterPro"/>
</dbReference>
<dbReference type="EC" id="5.3.1.8" evidence="3"/>
<comment type="catalytic activity">
    <reaction evidence="1">
        <text>D-mannose 6-phosphate = D-fructose 6-phosphate</text>
        <dbReference type="Rhea" id="RHEA:12356"/>
        <dbReference type="ChEBI" id="CHEBI:58735"/>
        <dbReference type="ChEBI" id="CHEBI:61527"/>
        <dbReference type="EC" id="5.3.1.8"/>
    </reaction>
</comment>
<feature type="active site" evidence="7">
    <location>
        <position position="262"/>
    </location>
</feature>
<dbReference type="PANTHER" id="PTHR10309">
    <property type="entry name" value="MANNOSE-6-PHOSPHATE ISOMERASE"/>
    <property type="match status" value="1"/>
</dbReference>
<dbReference type="AlphaFoldDB" id="A0A7Y9ZAK0"/>
<feature type="binding site" evidence="8">
    <location>
        <position position="243"/>
    </location>
    <ligand>
        <name>Zn(2+)</name>
        <dbReference type="ChEBI" id="CHEBI:29105"/>
    </ligand>
</feature>
<dbReference type="InterPro" id="IPR001250">
    <property type="entry name" value="Man6P_Isoase-1"/>
</dbReference>
<feature type="binding site" evidence="8">
    <location>
        <position position="128"/>
    </location>
    <ligand>
        <name>Zn(2+)</name>
        <dbReference type="ChEBI" id="CHEBI:29105"/>
    </ligand>
</feature>
<keyword evidence="5 8" id="KW-0862">Zinc</keyword>
<name>A0A7Y9ZAK0_9MICO</name>
<gene>
    <name evidence="10" type="ORF">BKA03_000689</name>
</gene>
<comment type="similarity">
    <text evidence="2">Belongs to the mannose-6-phosphate isomerase type 1 family.</text>
</comment>
<evidence type="ECO:0000313" key="10">
    <source>
        <dbReference type="EMBL" id="NYI40570.1"/>
    </source>
</evidence>
<dbReference type="InterPro" id="IPR016305">
    <property type="entry name" value="Mannose-6-P_Isomerase"/>
</dbReference>
<dbReference type="PANTHER" id="PTHR10309:SF0">
    <property type="entry name" value="MANNOSE-6-PHOSPHATE ISOMERASE"/>
    <property type="match status" value="1"/>
</dbReference>
<comment type="cofactor">
    <cofactor evidence="8">
        <name>Zn(2+)</name>
        <dbReference type="ChEBI" id="CHEBI:29105"/>
    </cofactor>
    <text evidence="8">Binds 1 zinc ion per subunit.</text>
</comment>
<evidence type="ECO:0000256" key="5">
    <source>
        <dbReference type="ARBA" id="ARBA00022833"/>
    </source>
</evidence>
<organism evidence="10 11">
    <name type="scientific">Demequina lutea</name>
    <dbReference type="NCBI Taxonomy" id="431489"/>
    <lineage>
        <taxon>Bacteria</taxon>
        <taxon>Bacillati</taxon>
        <taxon>Actinomycetota</taxon>
        <taxon>Actinomycetes</taxon>
        <taxon>Micrococcales</taxon>
        <taxon>Demequinaceae</taxon>
        <taxon>Demequina</taxon>
    </lineage>
</organism>
<evidence type="ECO:0000256" key="1">
    <source>
        <dbReference type="ARBA" id="ARBA00000757"/>
    </source>
</evidence>
<feature type="binding site" evidence="8">
    <location>
        <position position="91"/>
    </location>
    <ligand>
        <name>Zn(2+)</name>
        <dbReference type="ChEBI" id="CHEBI:29105"/>
    </ligand>
</feature>
<evidence type="ECO:0000313" key="11">
    <source>
        <dbReference type="Proteomes" id="UP000547973"/>
    </source>
</evidence>
<feature type="domain" description="Phosphomannose isomerase type I catalytic" evidence="9">
    <location>
        <begin position="2"/>
        <end position="144"/>
    </location>
</feature>
<dbReference type="SUPFAM" id="SSF51182">
    <property type="entry name" value="RmlC-like cupins"/>
    <property type="match status" value="1"/>
</dbReference>
<evidence type="ECO:0000256" key="6">
    <source>
        <dbReference type="ARBA" id="ARBA00023235"/>
    </source>
</evidence>
<protein>
    <recommendedName>
        <fullName evidence="3">mannose-6-phosphate isomerase</fullName>
        <ecNumber evidence="3">5.3.1.8</ecNumber>
    </recommendedName>
</protein>
<dbReference type="Gene3D" id="1.10.441.10">
    <property type="entry name" value="Phosphomannose Isomerase, domain 2"/>
    <property type="match status" value="1"/>
</dbReference>
<dbReference type="Proteomes" id="UP000547973">
    <property type="component" value="Unassembled WGS sequence"/>
</dbReference>
<evidence type="ECO:0000256" key="7">
    <source>
        <dbReference type="PIRSR" id="PIRSR001480-1"/>
    </source>
</evidence>
<dbReference type="PIRSF" id="PIRSF001480">
    <property type="entry name" value="Mannose-6-phosphate_isomerase"/>
    <property type="match status" value="1"/>
</dbReference>
<dbReference type="GO" id="GO:0004476">
    <property type="term" value="F:mannose-6-phosphate isomerase activity"/>
    <property type="evidence" value="ECO:0007669"/>
    <property type="project" value="UniProtKB-EC"/>
</dbReference>
<accession>A0A7Y9ZAK0</accession>
<proteinExistence type="inferred from homology"/>
<keyword evidence="4 8" id="KW-0479">Metal-binding</keyword>
<dbReference type="GO" id="GO:0009298">
    <property type="term" value="P:GDP-mannose biosynthetic process"/>
    <property type="evidence" value="ECO:0007669"/>
    <property type="project" value="InterPro"/>
</dbReference>
<dbReference type="NCBIfam" id="TIGR00218">
    <property type="entry name" value="manA"/>
    <property type="match status" value="1"/>
</dbReference>
<evidence type="ECO:0000256" key="2">
    <source>
        <dbReference type="ARBA" id="ARBA00010772"/>
    </source>
</evidence>
<dbReference type="InterPro" id="IPR046457">
    <property type="entry name" value="PMI_typeI_cat"/>
</dbReference>
<keyword evidence="11" id="KW-1185">Reference proteome</keyword>
<dbReference type="CDD" id="cd07011">
    <property type="entry name" value="cupin_PMI_type_I_N"/>
    <property type="match status" value="1"/>
</dbReference>
<reference evidence="10 11" key="1">
    <citation type="submission" date="2020-07" db="EMBL/GenBank/DDBJ databases">
        <title>Sequencing the genomes of 1000 actinobacteria strains.</title>
        <authorList>
            <person name="Klenk H.-P."/>
        </authorList>
    </citation>
    <scope>NUCLEOTIDE SEQUENCE [LARGE SCALE GENOMIC DNA]</scope>
    <source>
        <strain evidence="10 11">DSM 19970</strain>
    </source>
</reference>
<evidence type="ECO:0000256" key="4">
    <source>
        <dbReference type="ARBA" id="ARBA00022723"/>
    </source>
</evidence>
<comment type="caution">
    <text evidence="10">The sequence shown here is derived from an EMBL/GenBank/DDBJ whole genome shotgun (WGS) entry which is preliminary data.</text>
</comment>
<evidence type="ECO:0000256" key="3">
    <source>
        <dbReference type="ARBA" id="ARBA00011956"/>
    </source>
</evidence>
<dbReference type="PRINTS" id="PR00714">
    <property type="entry name" value="MAN6PISMRASE"/>
</dbReference>
<dbReference type="InterPro" id="IPR011051">
    <property type="entry name" value="RmlC_Cupin_sf"/>
</dbReference>
<dbReference type="Gene3D" id="2.60.120.10">
    <property type="entry name" value="Jelly Rolls"/>
    <property type="match status" value="2"/>
</dbReference>